<dbReference type="EC" id="3.1.1.-" evidence="7"/>
<dbReference type="PANTHER" id="PTHR43918:SF4">
    <property type="entry name" value="CARBOXYLIC ESTER HYDROLASE"/>
    <property type="match status" value="1"/>
</dbReference>
<dbReference type="PROSITE" id="PS01173">
    <property type="entry name" value="LIPASE_GDXG_HIS"/>
    <property type="match status" value="1"/>
</dbReference>
<proteinExistence type="inferred from homology"/>
<evidence type="ECO:0000256" key="3">
    <source>
        <dbReference type="ARBA" id="ARBA00022487"/>
    </source>
</evidence>
<dbReference type="InterPro" id="IPR002018">
    <property type="entry name" value="CarbesteraseB"/>
</dbReference>
<dbReference type="Pfam" id="PF00135">
    <property type="entry name" value="COesterase"/>
    <property type="match status" value="1"/>
</dbReference>
<evidence type="ECO:0000259" key="8">
    <source>
        <dbReference type="Pfam" id="PF00135"/>
    </source>
</evidence>
<evidence type="ECO:0000256" key="4">
    <source>
        <dbReference type="ARBA" id="ARBA00022801"/>
    </source>
</evidence>
<dbReference type="InterPro" id="IPR029058">
    <property type="entry name" value="AB_hydrolase_fold"/>
</dbReference>
<dbReference type="InterPro" id="IPR019826">
    <property type="entry name" value="Carboxylesterase_B_AS"/>
</dbReference>
<keyword evidence="9" id="KW-1185">Reference proteome</keyword>
<protein>
    <recommendedName>
        <fullName evidence="7">Carboxylic ester hydrolase</fullName>
        <ecNumber evidence="7">3.1.1.-</ecNumber>
    </recommendedName>
</protein>
<dbReference type="GO" id="GO:0005615">
    <property type="term" value="C:extracellular space"/>
    <property type="evidence" value="ECO:0007669"/>
    <property type="project" value="TreeGrafter"/>
</dbReference>
<evidence type="ECO:0000313" key="10">
    <source>
        <dbReference type="WBParaSite" id="SPAL_0001595600.1"/>
    </source>
</evidence>
<evidence type="ECO:0000256" key="7">
    <source>
        <dbReference type="RuleBase" id="RU361235"/>
    </source>
</evidence>
<dbReference type="InterPro" id="IPR002168">
    <property type="entry name" value="Lipase_GDXG_HIS_AS"/>
</dbReference>
<dbReference type="Proteomes" id="UP000046392">
    <property type="component" value="Unplaced"/>
</dbReference>
<comment type="similarity">
    <text evidence="2">Belongs to the 'GDXG' lipolytic enzyme family.</text>
</comment>
<dbReference type="STRING" id="174720.A0A0N5CDL2"/>
<keyword evidence="4 7" id="KW-0378">Hydrolase</keyword>
<dbReference type="GO" id="GO:0003990">
    <property type="term" value="F:acetylcholinesterase activity"/>
    <property type="evidence" value="ECO:0007669"/>
    <property type="project" value="TreeGrafter"/>
</dbReference>
<reference evidence="10" key="1">
    <citation type="submission" date="2017-02" db="UniProtKB">
        <authorList>
            <consortium name="WormBaseParasite"/>
        </authorList>
    </citation>
    <scope>IDENTIFICATION</scope>
</reference>
<organism evidence="9 10">
    <name type="scientific">Strongyloides papillosus</name>
    <name type="common">Intestinal threadworm</name>
    <dbReference type="NCBI Taxonomy" id="174720"/>
    <lineage>
        <taxon>Eukaryota</taxon>
        <taxon>Metazoa</taxon>
        <taxon>Ecdysozoa</taxon>
        <taxon>Nematoda</taxon>
        <taxon>Chromadorea</taxon>
        <taxon>Rhabditida</taxon>
        <taxon>Tylenchina</taxon>
        <taxon>Panagrolaimomorpha</taxon>
        <taxon>Strongyloidoidea</taxon>
        <taxon>Strongyloididae</taxon>
        <taxon>Strongyloides</taxon>
    </lineage>
</organism>
<evidence type="ECO:0000256" key="6">
    <source>
        <dbReference type="PIRSR" id="PIRSR600997-1"/>
    </source>
</evidence>
<accession>A0A0N5CDL2</accession>
<feature type="domain" description="Carboxylesterase type B" evidence="8">
    <location>
        <begin position="7"/>
        <end position="512"/>
    </location>
</feature>
<dbReference type="GO" id="GO:0006581">
    <property type="term" value="P:acetylcholine catabolic process"/>
    <property type="evidence" value="ECO:0007669"/>
    <property type="project" value="TreeGrafter"/>
</dbReference>
<dbReference type="GO" id="GO:0005886">
    <property type="term" value="C:plasma membrane"/>
    <property type="evidence" value="ECO:0007669"/>
    <property type="project" value="TreeGrafter"/>
</dbReference>
<dbReference type="PROSITE" id="PS00122">
    <property type="entry name" value="CARBOXYLESTERASE_B_1"/>
    <property type="match status" value="1"/>
</dbReference>
<dbReference type="Gene3D" id="3.40.50.1820">
    <property type="entry name" value="alpha/beta hydrolase"/>
    <property type="match status" value="1"/>
</dbReference>
<feature type="active site" description="Charge relay system" evidence="6">
    <location>
        <position position="440"/>
    </location>
</feature>
<sequence>MKVLGQKITEYLGVPYAYPPIGAYRFKPPQTLDRKYWNGTYFAVELPPACPQIIRTMGFSGYDDLNPKSVDENCLKFNMWVPKSNKKKPIIVFLHGGSWTVRTASTDKFNGSVLALKTNTIVITPNFRLGFFGFAYLGNGSKISGNMGLLDQQMVLKWINKNIDKFGGDKKKVTIFGTSSGASSVAAHLFSKGSRPYFNRGIMSSGTITHFMSTVSTKIAETNTRNVSRLVKCTSETNKTINNDNDILECLINKNFTELLEAASKVKADDQMPTPFPFMPVDSDNIFFKGSIKEMYSKKLFNKDVDLMLGRTGDEATFFMATGFTNNSKYGCYFYPHKPVTDPDNACTMNKTNFYSLVLLGGNIIGFNKTETEKLAIVYNNSATTYTNKSIRILSDFIFDCELCKFAKIYASVSLRNVYFYEYARRSPINVWPSWTGAMHGDDLIDIFGIPFRHPEKYDKYILKNEKHYSEHVMWAIGNFSKRGNPTVKWQKLTSEKSKALIFNGTLSFDKNLLHKNVTLSTCNEFFKVLSQYISRKMNEKNKSIPINTTKGRYLVSVMKYSNNFIQLEHEIIPTNFKDYLILFNKIGSLVMNE</sequence>
<evidence type="ECO:0000313" key="9">
    <source>
        <dbReference type="Proteomes" id="UP000046392"/>
    </source>
</evidence>
<dbReference type="AlphaFoldDB" id="A0A0N5CDL2"/>
<evidence type="ECO:0000256" key="1">
    <source>
        <dbReference type="ARBA" id="ARBA00005964"/>
    </source>
</evidence>
<dbReference type="PANTHER" id="PTHR43918">
    <property type="entry name" value="ACETYLCHOLINESTERASE"/>
    <property type="match status" value="1"/>
</dbReference>
<evidence type="ECO:0000256" key="5">
    <source>
        <dbReference type="ARBA" id="ARBA00023157"/>
    </source>
</evidence>
<keyword evidence="3" id="KW-0719">Serine esterase</keyword>
<dbReference type="GO" id="GO:0019695">
    <property type="term" value="P:choline metabolic process"/>
    <property type="evidence" value="ECO:0007669"/>
    <property type="project" value="TreeGrafter"/>
</dbReference>
<feature type="active site" description="Charge relay system" evidence="6">
    <location>
        <position position="315"/>
    </location>
</feature>
<dbReference type="ESTHER" id="strea-a0a0n5cdl2">
    <property type="family name" value="Cholinesterase-like"/>
</dbReference>
<keyword evidence="5" id="KW-1015">Disulfide bond</keyword>
<feature type="active site" description="Acyl-ester intermediate" evidence="6">
    <location>
        <position position="179"/>
    </location>
</feature>
<evidence type="ECO:0000256" key="2">
    <source>
        <dbReference type="ARBA" id="ARBA00010515"/>
    </source>
</evidence>
<dbReference type="SUPFAM" id="SSF53474">
    <property type="entry name" value="alpha/beta-Hydrolases"/>
    <property type="match status" value="1"/>
</dbReference>
<dbReference type="InterPro" id="IPR050654">
    <property type="entry name" value="AChE-related_enzymes"/>
</dbReference>
<comment type="similarity">
    <text evidence="1 7">Belongs to the type-B carboxylesterase/lipase family.</text>
</comment>
<name>A0A0N5CDL2_STREA</name>
<dbReference type="PRINTS" id="PR00878">
    <property type="entry name" value="CHOLNESTRASE"/>
</dbReference>
<dbReference type="InterPro" id="IPR000997">
    <property type="entry name" value="Cholinesterase"/>
</dbReference>
<dbReference type="WBParaSite" id="SPAL_0001595600.1">
    <property type="protein sequence ID" value="SPAL_0001595600.1"/>
    <property type="gene ID" value="SPAL_0001595600"/>
</dbReference>